<gene>
    <name evidence="1" type="ordered locus">Mmol_1464</name>
</gene>
<dbReference type="KEGG" id="mmb:Mmol_1464"/>
<protein>
    <submittedName>
        <fullName evidence="1">Uncharacterized protein</fullName>
    </submittedName>
</protein>
<keyword evidence="2" id="KW-1185">Reference proteome</keyword>
<dbReference type="STRING" id="583345.Mmol_1464"/>
<dbReference type="RefSeq" id="WP_015832403.1">
    <property type="nucleotide sequence ID" value="NC_012968.1"/>
</dbReference>
<dbReference type="EMBL" id="CP001672">
    <property type="protein sequence ID" value="ACT48368.1"/>
    <property type="molecule type" value="Genomic_DNA"/>
</dbReference>
<accession>C6WWR9</accession>
<sequence length="131" mass="14333">MTDTTHKQDELRKFFKTQLDELLEMSDEEILEGSDPEVLKIEGMAMIAAAKAKIGGRRMAAAKAAMANRKVSTSPIISAVNIDDARAYLQAAANDSRITIAARSLGEMSDADIIRMYTQLNKLQQDISGSK</sequence>
<reference evidence="2" key="1">
    <citation type="submission" date="2009-07" db="EMBL/GenBank/DDBJ databases">
        <title>Complete sequence of Methylotenera mobilis JLW8.</title>
        <authorList>
            <consortium name="US DOE Joint Genome Institute"/>
            <person name="Lucas S."/>
            <person name="Copeland A."/>
            <person name="Lapidus A."/>
            <person name="Glavina del Rio T."/>
            <person name="Tice H."/>
            <person name="Bruce D."/>
            <person name="Goodwin L."/>
            <person name="Pitluck S."/>
            <person name="LaButti K.M."/>
            <person name="Clum A."/>
            <person name="Larimer F."/>
            <person name="Land M."/>
            <person name="Hauser L."/>
            <person name="Kyrpides N."/>
            <person name="Mikhailova N."/>
            <person name="Kayluzhnaya M."/>
            <person name="Chistoserdova L."/>
        </authorList>
    </citation>
    <scope>NUCLEOTIDE SEQUENCE [LARGE SCALE GENOMIC DNA]</scope>
    <source>
        <strain evidence="2">JLW8 / ATCC BAA-1282 / DSM 17540</strain>
    </source>
</reference>
<reference evidence="1 2" key="2">
    <citation type="journal article" date="2011" name="J. Bacteriol.">
        <title>Genomes of three methylotrophs from a single niche uncover genetic and metabolic divergence of Methylophilaceae.</title>
        <authorList>
            <person name="Lapidus A."/>
            <person name="Clum A."/>
            <person name="Labutti K."/>
            <person name="Kaluzhnaya M.G."/>
            <person name="Lim S."/>
            <person name="Beck D.A."/>
            <person name="Glavina Del Rio T."/>
            <person name="Nolan M."/>
            <person name="Mavromatis K."/>
            <person name="Huntemann M."/>
            <person name="Lucas S."/>
            <person name="Lidstrom M.E."/>
            <person name="Ivanova N."/>
            <person name="Chistoserdova L."/>
        </authorList>
    </citation>
    <scope>NUCLEOTIDE SEQUENCE [LARGE SCALE GENOMIC DNA]</scope>
    <source>
        <strain evidence="2">JLW8 / ATCC BAA-1282 / DSM 17540</strain>
    </source>
</reference>
<organism evidence="1 2">
    <name type="scientific">Methylotenera mobilis (strain JLW8 / ATCC BAA-1282 / DSM 17540)</name>
    <dbReference type="NCBI Taxonomy" id="583345"/>
    <lineage>
        <taxon>Bacteria</taxon>
        <taxon>Pseudomonadati</taxon>
        <taxon>Pseudomonadota</taxon>
        <taxon>Betaproteobacteria</taxon>
        <taxon>Nitrosomonadales</taxon>
        <taxon>Methylophilaceae</taxon>
        <taxon>Methylotenera</taxon>
    </lineage>
</organism>
<dbReference type="OrthoDB" id="8911164at2"/>
<proteinExistence type="predicted"/>
<name>C6WWR9_METML</name>
<dbReference type="Proteomes" id="UP000002742">
    <property type="component" value="Chromosome"/>
</dbReference>
<dbReference type="HOGENOM" id="CLU_1892209_0_0_4"/>
<evidence type="ECO:0000313" key="2">
    <source>
        <dbReference type="Proteomes" id="UP000002742"/>
    </source>
</evidence>
<evidence type="ECO:0000313" key="1">
    <source>
        <dbReference type="EMBL" id="ACT48368.1"/>
    </source>
</evidence>
<dbReference type="AlphaFoldDB" id="C6WWR9"/>